<evidence type="ECO:0000256" key="2">
    <source>
        <dbReference type="ARBA" id="ARBA00004861"/>
    </source>
</evidence>
<dbReference type="InterPro" id="IPR001754">
    <property type="entry name" value="OMPdeCOase_dom"/>
</dbReference>
<feature type="active site" description="For OMPdecase activity" evidence="8">
    <location>
        <position position="63"/>
    </location>
</feature>
<dbReference type="InterPro" id="IPR047596">
    <property type="entry name" value="OMPdecase_bac"/>
</dbReference>
<keyword evidence="3 7" id="KW-0210">Decarboxylase</keyword>
<evidence type="ECO:0000313" key="13">
    <source>
        <dbReference type="Proteomes" id="UP000054093"/>
    </source>
</evidence>
<dbReference type="GO" id="GO:0006207">
    <property type="term" value="P:'de novo' pyrimidine nucleobase biosynthetic process"/>
    <property type="evidence" value="ECO:0007669"/>
    <property type="project" value="InterPro"/>
</dbReference>
<evidence type="ECO:0000256" key="1">
    <source>
        <dbReference type="ARBA" id="ARBA00002356"/>
    </source>
</evidence>
<evidence type="ECO:0000256" key="6">
    <source>
        <dbReference type="ARBA" id="ARBA00049157"/>
    </source>
</evidence>
<dbReference type="InterPro" id="IPR013785">
    <property type="entry name" value="Aldolase_TIM"/>
</dbReference>
<comment type="catalytic activity">
    <reaction evidence="6 7 10">
        <text>orotidine 5'-phosphate + H(+) = UMP + CO2</text>
        <dbReference type="Rhea" id="RHEA:11596"/>
        <dbReference type="ChEBI" id="CHEBI:15378"/>
        <dbReference type="ChEBI" id="CHEBI:16526"/>
        <dbReference type="ChEBI" id="CHEBI:57538"/>
        <dbReference type="ChEBI" id="CHEBI:57865"/>
        <dbReference type="EC" id="4.1.1.23"/>
    </reaction>
</comment>
<dbReference type="Proteomes" id="UP000054093">
    <property type="component" value="Unassembled WGS sequence"/>
</dbReference>
<dbReference type="GO" id="GO:0044205">
    <property type="term" value="P:'de novo' UMP biosynthetic process"/>
    <property type="evidence" value="ECO:0007669"/>
    <property type="project" value="UniProtKB-UniRule"/>
</dbReference>
<name>E7G4X1_9HELI</name>
<dbReference type="UniPathway" id="UPA00070">
    <property type="reaction ID" value="UER00120"/>
</dbReference>
<feature type="binding site" evidence="7 9">
    <location>
        <position position="186"/>
    </location>
    <ligand>
        <name>substrate</name>
    </ligand>
</feature>
<proteinExistence type="inferred from homology"/>
<feature type="binding site" evidence="7 9">
    <location>
        <position position="31"/>
    </location>
    <ligand>
        <name>substrate</name>
    </ligand>
</feature>
<dbReference type="SUPFAM" id="SSF51366">
    <property type="entry name" value="Ribulose-phoshate binding barrel"/>
    <property type="match status" value="1"/>
</dbReference>
<dbReference type="InterPro" id="IPR014732">
    <property type="entry name" value="OMPdecase"/>
</dbReference>
<feature type="binding site" evidence="7 9">
    <location>
        <position position="117"/>
    </location>
    <ligand>
        <name>substrate</name>
    </ligand>
</feature>
<feature type="binding site" evidence="7 9">
    <location>
        <position position="177"/>
    </location>
    <ligand>
        <name>substrate</name>
    </ligand>
</feature>
<dbReference type="CDD" id="cd04725">
    <property type="entry name" value="OMP_decarboxylase_like"/>
    <property type="match status" value="1"/>
</dbReference>
<reference evidence="12 13" key="1">
    <citation type="journal article" date="2011" name="Vet. Res.">
        <title>Genome sequence of Helicobacter suis supports its role in gastric pathology.</title>
        <authorList>
            <person name="Vermoote M."/>
            <person name="Vandekerckhove T.T."/>
            <person name="Flahou B."/>
            <person name="Pasmans F."/>
            <person name="Smet A."/>
            <person name="De Groote D."/>
            <person name="Van Criekinge W."/>
            <person name="Ducatelle R."/>
            <person name="Haesebrouck F."/>
        </authorList>
    </citation>
    <scope>NUCLEOTIDE SEQUENCE [LARGE SCALE GENOMIC DNA]</scope>
    <source>
        <strain evidence="12 13">HS5</strain>
    </source>
</reference>
<feature type="binding site" evidence="7 9">
    <location>
        <position position="207"/>
    </location>
    <ligand>
        <name>substrate</name>
    </ligand>
</feature>
<dbReference type="InterPro" id="IPR018089">
    <property type="entry name" value="OMPdecase_AS"/>
</dbReference>
<dbReference type="PROSITE" id="PS00156">
    <property type="entry name" value="OMPDECASE"/>
    <property type="match status" value="1"/>
</dbReference>
<keyword evidence="5 7" id="KW-0456">Lyase</keyword>
<dbReference type="NCBIfam" id="NF001273">
    <property type="entry name" value="PRK00230.1"/>
    <property type="match status" value="1"/>
</dbReference>
<sequence length="228" mass="25295">MMQLCLALDLDNKRACLDLLKQLQGLNLWVKLGLRGFIREGPQFIQEIKNLGFRIFLDLKLHDIASTMQKAALECAKLGVEMITLHASAGSEALVGVVEKMRALKKAPLLMGVSILTSLEQSQVEQIYHASLQDQVLHLAQICFKSGLDGVVCSVFESKAIKQATSTRFLTLTPAIRPFTYSLDDQKRVGNLEDAKRALADFIVIGRPIYNDSNPLQITTKILEKIGD</sequence>
<dbReference type="EMBL" id="ADHO01000219">
    <property type="protein sequence ID" value="EFX41588.1"/>
    <property type="molecule type" value="Genomic_DNA"/>
</dbReference>
<organism evidence="12 13">
    <name type="scientific">Helicobacter suis HS5</name>
    <dbReference type="NCBI Taxonomy" id="710394"/>
    <lineage>
        <taxon>Bacteria</taxon>
        <taxon>Pseudomonadati</taxon>
        <taxon>Campylobacterota</taxon>
        <taxon>Epsilonproteobacteria</taxon>
        <taxon>Campylobacterales</taxon>
        <taxon>Helicobacteraceae</taxon>
        <taxon>Helicobacter</taxon>
    </lineage>
</organism>
<evidence type="ECO:0000256" key="5">
    <source>
        <dbReference type="ARBA" id="ARBA00023239"/>
    </source>
</evidence>
<evidence type="ECO:0000256" key="9">
    <source>
        <dbReference type="PIRSR" id="PIRSR614732-2"/>
    </source>
</evidence>
<feature type="binding site" evidence="7 9">
    <location>
        <position position="9"/>
    </location>
    <ligand>
        <name>substrate</name>
    </ligand>
</feature>
<protein>
    <recommendedName>
        <fullName evidence="7">Orotidine 5'-phosphate decarboxylase</fullName>
        <ecNumber evidence="7">4.1.1.23</ecNumber>
    </recommendedName>
    <alternativeName>
        <fullName evidence="7">OMP decarboxylase</fullName>
        <shortName evidence="7">OMPDCase</shortName>
        <shortName evidence="7">OMPdecase</shortName>
    </alternativeName>
</protein>
<accession>E7G4X1</accession>
<dbReference type="InterPro" id="IPR011060">
    <property type="entry name" value="RibuloseP-bd_barrel"/>
</dbReference>
<evidence type="ECO:0000259" key="11">
    <source>
        <dbReference type="SMART" id="SM00934"/>
    </source>
</evidence>
<evidence type="ECO:0000256" key="10">
    <source>
        <dbReference type="RuleBase" id="RU000512"/>
    </source>
</evidence>
<feature type="active site" description="Proton donor" evidence="7">
    <location>
        <position position="60"/>
    </location>
</feature>
<dbReference type="PANTHER" id="PTHR32119:SF2">
    <property type="entry name" value="OROTIDINE 5'-PHOSPHATE DECARBOXYLASE"/>
    <property type="match status" value="1"/>
</dbReference>
<feature type="binding site" evidence="7 9">
    <location>
        <position position="206"/>
    </location>
    <ligand>
        <name>substrate</name>
    </ligand>
</feature>
<dbReference type="Gene3D" id="3.20.20.70">
    <property type="entry name" value="Aldolase class I"/>
    <property type="match status" value="1"/>
</dbReference>
<feature type="active site" description="For OMPdecase activity" evidence="8">
    <location>
        <position position="58"/>
    </location>
</feature>
<keyword evidence="4 7" id="KW-0665">Pyrimidine biosynthesis</keyword>
<comment type="pathway">
    <text evidence="2 7 10">Pyrimidine metabolism; UMP biosynthesis via de novo pathway; UMP from orotate: step 2/2.</text>
</comment>
<comment type="similarity">
    <text evidence="7">Belongs to the OMP decarboxylase family. Type 1 subfamily.</text>
</comment>
<dbReference type="HAMAP" id="MF_01200_B">
    <property type="entry name" value="OMPdecase_type1_B"/>
    <property type="match status" value="1"/>
</dbReference>
<dbReference type="GO" id="GO:0005829">
    <property type="term" value="C:cytosol"/>
    <property type="evidence" value="ECO:0007669"/>
    <property type="project" value="TreeGrafter"/>
</dbReference>
<feature type="binding site" evidence="7">
    <location>
        <begin position="58"/>
        <end position="67"/>
    </location>
    <ligand>
        <name>substrate</name>
    </ligand>
</feature>
<gene>
    <name evidence="7 12" type="primary">pyrF</name>
    <name evidence="12" type="ORF">HSUHS5_1047</name>
</gene>
<evidence type="ECO:0000256" key="7">
    <source>
        <dbReference type="HAMAP-Rule" id="MF_01200"/>
    </source>
</evidence>
<dbReference type="EC" id="4.1.1.23" evidence="7"/>
<comment type="caution">
    <text evidence="12">The sequence shown here is derived from an EMBL/GenBank/DDBJ whole genome shotgun (WGS) entry which is preliminary data.</text>
</comment>
<feature type="active site" description="For OMPdecase activity" evidence="8">
    <location>
        <position position="60"/>
    </location>
</feature>
<evidence type="ECO:0000256" key="3">
    <source>
        <dbReference type="ARBA" id="ARBA00022793"/>
    </source>
</evidence>
<dbReference type="NCBIfam" id="TIGR01740">
    <property type="entry name" value="pyrF"/>
    <property type="match status" value="1"/>
</dbReference>
<dbReference type="GO" id="GO:0004590">
    <property type="term" value="F:orotidine-5'-phosphate decarboxylase activity"/>
    <property type="evidence" value="ECO:0007669"/>
    <property type="project" value="UniProtKB-UniRule"/>
</dbReference>
<evidence type="ECO:0000313" key="12">
    <source>
        <dbReference type="EMBL" id="EFX41588.1"/>
    </source>
</evidence>
<feature type="domain" description="Orotidine 5'-phosphate decarboxylase" evidence="11">
    <location>
        <begin position="3"/>
        <end position="222"/>
    </location>
</feature>
<comment type="function">
    <text evidence="1 7">Catalyzes the decarboxylation of orotidine 5'-monophosphate (OMP) to uridine 5'-monophosphate (UMP).</text>
</comment>
<dbReference type="PANTHER" id="PTHR32119">
    <property type="entry name" value="OROTIDINE 5'-PHOSPHATE DECARBOXYLASE"/>
    <property type="match status" value="1"/>
</dbReference>
<dbReference type="Pfam" id="PF00215">
    <property type="entry name" value="OMPdecase"/>
    <property type="match status" value="1"/>
</dbReference>
<dbReference type="SMART" id="SM00934">
    <property type="entry name" value="OMPdecase"/>
    <property type="match status" value="1"/>
</dbReference>
<comment type="subunit">
    <text evidence="7">Homodimer.</text>
</comment>
<evidence type="ECO:0000256" key="8">
    <source>
        <dbReference type="PIRSR" id="PIRSR614732-1"/>
    </source>
</evidence>
<evidence type="ECO:0000256" key="4">
    <source>
        <dbReference type="ARBA" id="ARBA00022975"/>
    </source>
</evidence>
<dbReference type="AlphaFoldDB" id="E7G4X1"/>